<dbReference type="Gene3D" id="3.40.50.10490">
    <property type="entry name" value="Glucose-6-phosphate isomerase like protein, domain 1"/>
    <property type="match status" value="1"/>
</dbReference>
<dbReference type="EMBL" id="JAIZAY010000007">
    <property type="protein sequence ID" value="KAJ8038949.1"/>
    <property type="molecule type" value="Genomic_DNA"/>
</dbReference>
<keyword evidence="5" id="KW-0687">Ribonucleoprotein</keyword>
<evidence type="ECO:0000313" key="10">
    <source>
        <dbReference type="Proteomes" id="UP001152320"/>
    </source>
</evidence>
<evidence type="ECO:0000313" key="9">
    <source>
        <dbReference type="EMBL" id="KAJ8038949.1"/>
    </source>
</evidence>
<keyword evidence="3 9" id="KW-0689">Ribosomal protein</keyword>
<dbReference type="OrthoDB" id="2320368at2759"/>
<keyword evidence="10" id="KW-1185">Reference proteome</keyword>
<dbReference type="GO" id="GO:0003735">
    <property type="term" value="F:structural constituent of ribosome"/>
    <property type="evidence" value="ECO:0007669"/>
    <property type="project" value="InterPro"/>
</dbReference>
<dbReference type="SUPFAM" id="SSF52313">
    <property type="entry name" value="Ribosomal protein S2"/>
    <property type="match status" value="1"/>
</dbReference>
<evidence type="ECO:0000256" key="8">
    <source>
        <dbReference type="ARBA" id="ARBA00083109"/>
    </source>
</evidence>
<dbReference type="FunFam" id="3.40.50.10490:FF:000026">
    <property type="entry name" value="28S ribosomal protein S2, mitochondrial"/>
    <property type="match status" value="1"/>
</dbReference>
<organism evidence="9 10">
    <name type="scientific">Holothuria leucospilota</name>
    <name type="common">Black long sea cucumber</name>
    <name type="synonym">Mertensiothuria leucospilota</name>
    <dbReference type="NCBI Taxonomy" id="206669"/>
    <lineage>
        <taxon>Eukaryota</taxon>
        <taxon>Metazoa</taxon>
        <taxon>Echinodermata</taxon>
        <taxon>Eleutherozoa</taxon>
        <taxon>Echinozoa</taxon>
        <taxon>Holothuroidea</taxon>
        <taxon>Aspidochirotacea</taxon>
        <taxon>Aspidochirotida</taxon>
        <taxon>Holothuriidae</taxon>
        <taxon>Holothuria</taxon>
    </lineage>
</organism>
<dbReference type="InterPro" id="IPR001865">
    <property type="entry name" value="Ribosomal_uS2"/>
</dbReference>
<dbReference type="PANTHER" id="PTHR12534:SF0">
    <property type="entry name" value="SMALL RIBOSOMAL SUBUNIT PROTEIN US2M"/>
    <property type="match status" value="1"/>
</dbReference>
<keyword evidence="4" id="KW-0496">Mitochondrion</keyword>
<comment type="subcellular location">
    <subcellularLocation>
        <location evidence="1">Mitochondrion</location>
    </subcellularLocation>
</comment>
<dbReference type="AlphaFoldDB" id="A0A9Q1C6B3"/>
<dbReference type="Pfam" id="PF00318">
    <property type="entry name" value="Ribosomal_S2"/>
    <property type="match status" value="2"/>
</dbReference>
<dbReference type="InterPro" id="IPR005706">
    <property type="entry name" value="Ribosomal_uS2_bac/mit/plastid"/>
</dbReference>
<dbReference type="GO" id="GO:0005743">
    <property type="term" value="C:mitochondrial inner membrane"/>
    <property type="evidence" value="ECO:0007669"/>
    <property type="project" value="UniProtKB-ARBA"/>
</dbReference>
<comment type="similarity">
    <text evidence="2">Belongs to the universal ribosomal protein uS2 family.</text>
</comment>
<dbReference type="InterPro" id="IPR018130">
    <property type="entry name" value="Ribosomal_uS2_CS"/>
</dbReference>
<dbReference type="CDD" id="cd01425">
    <property type="entry name" value="RPS2"/>
    <property type="match status" value="1"/>
</dbReference>
<comment type="caution">
    <text evidence="9">The sequence shown here is derived from an EMBL/GenBank/DDBJ whole genome shotgun (WGS) entry which is preliminary data.</text>
</comment>
<name>A0A9Q1C6B3_HOLLE</name>
<dbReference type="PRINTS" id="PR00395">
    <property type="entry name" value="RIBOSOMALS2"/>
</dbReference>
<dbReference type="Proteomes" id="UP001152320">
    <property type="component" value="Chromosome 7"/>
</dbReference>
<evidence type="ECO:0000256" key="1">
    <source>
        <dbReference type="ARBA" id="ARBA00004173"/>
    </source>
</evidence>
<dbReference type="GO" id="GO:0006412">
    <property type="term" value="P:translation"/>
    <property type="evidence" value="ECO:0007669"/>
    <property type="project" value="InterPro"/>
</dbReference>
<evidence type="ECO:0000256" key="4">
    <source>
        <dbReference type="ARBA" id="ARBA00023128"/>
    </source>
</evidence>
<sequence length="250" mass="28466">MAQLRSLFRLRTQRLCSSCHFSSSASQVVLPSATTEQVKNPSDPLSDPDYFGLRNLFTLKDLFDARVHLGHKDGLLDPYMKKYLYGIRQRQCILDLEKTFDHLHLALNFAAHIAYRDGIILMINRTPQFSLLVERTAAECGEYAHTREWQEGCFTNAWIQFGPGTRLPDLLIFFHTLNTVFKQHTAIRDSAKMNIPTIGIVDTNCNPNLITYPVPGNDDTPASVELYCKLFKMAILRGKAKRKEDEGKTV</sequence>
<evidence type="ECO:0000256" key="2">
    <source>
        <dbReference type="ARBA" id="ARBA00006242"/>
    </source>
</evidence>
<dbReference type="HAMAP" id="MF_00291_B">
    <property type="entry name" value="Ribosomal_uS2_B"/>
    <property type="match status" value="1"/>
</dbReference>
<evidence type="ECO:0000256" key="3">
    <source>
        <dbReference type="ARBA" id="ARBA00022980"/>
    </source>
</evidence>
<evidence type="ECO:0000256" key="5">
    <source>
        <dbReference type="ARBA" id="ARBA00023274"/>
    </source>
</evidence>
<protein>
    <recommendedName>
        <fullName evidence="7">Small ribosomal subunit protein uS2m</fullName>
    </recommendedName>
    <alternativeName>
        <fullName evidence="8">28S ribosomal protein S2, mitochondrial</fullName>
    </alternativeName>
</protein>
<evidence type="ECO:0000256" key="7">
    <source>
        <dbReference type="ARBA" id="ARBA00071390"/>
    </source>
</evidence>
<reference evidence="9" key="1">
    <citation type="submission" date="2021-10" db="EMBL/GenBank/DDBJ databases">
        <title>Tropical sea cucumber genome reveals ecological adaptation and Cuvierian tubules defense mechanism.</title>
        <authorList>
            <person name="Chen T."/>
        </authorList>
    </citation>
    <scope>NUCLEOTIDE SEQUENCE</scope>
    <source>
        <strain evidence="9">Nanhai2018</strain>
        <tissue evidence="9">Muscle</tissue>
    </source>
</reference>
<dbReference type="PANTHER" id="PTHR12534">
    <property type="entry name" value="30S RIBOSOMAL PROTEIN S2 PROKARYOTIC AND ORGANELLAR"/>
    <property type="match status" value="1"/>
</dbReference>
<dbReference type="PROSITE" id="PS00962">
    <property type="entry name" value="RIBOSOMAL_S2_1"/>
    <property type="match status" value="1"/>
</dbReference>
<gene>
    <name evidence="9" type="ORF">HOLleu_16519</name>
</gene>
<dbReference type="InterPro" id="IPR023591">
    <property type="entry name" value="Ribosomal_uS2_flav_dom_sf"/>
</dbReference>
<proteinExistence type="inferred from homology"/>
<evidence type="ECO:0000256" key="6">
    <source>
        <dbReference type="ARBA" id="ARBA00059792"/>
    </source>
</evidence>
<accession>A0A9Q1C6B3</accession>
<dbReference type="GO" id="GO:0005763">
    <property type="term" value="C:mitochondrial small ribosomal subunit"/>
    <property type="evidence" value="ECO:0007669"/>
    <property type="project" value="UniProtKB-ARBA"/>
</dbReference>
<comment type="function">
    <text evidence="6">Required for mitoribosome formation and stability, and mitochondrial translation.</text>
</comment>